<proteinExistence type="predicted"/>
<organism evidence="1 2">
    <name type="scientific">Tigriopus californicus</name>
    <name type="common">Marine copepod</name>
    <dbReference type="NCBI Taxonomy" id="6832"/>
    <lineage>
        <taxon>Eukaryota</taxon>
        <taxon>Metazoa</taxon>
        <taxon>Ecdysozoa</taxon>
        <taxon>Arthropoda</taxon>
        <taxon>Crustacea</taxon>
        <taxon>Multicrustacea</taxon>
        <taxon>Hexanauplia</taxon>
        <taxon>Copepoda</taxon>
        <taxon>Harpacticoida</taxon>
        <taxon>Harpacticidae</taxon>
        <taxon>Tigriopus</taxon>
    </lineage>
</organism>
<keyword evidence="2" id="KW-1185">Reference proteome</keyword>
<dbReference type="Proteomes" id="UP000318571">
    <property type="component" value="Chromosome 8"/>
</dbReference>
<reference evidence="1 2" key="1">
    <citation type="journal article" date="2018" name="Nat. Ecol. Evol.">
        <title>Genomic signatures of mitonuclear coevolution across populations of Tigriopus californicus.</title>
        <authorList>
            <person name="Barreto F.S."/>
            <person name="Watson E.T."/>
            <person name="Lima T.G."/>
            <person name="Willett C.S."/>
            <person name="Edmands S."/>
            <person name="Li W."/>
            <person name="Burton R.S."/>
        </authorList>
    </citation>
    <scope>NUCLEOTIDE SEQUENCE [LARGE SCALE GENOMIC DNA]</scope>
    <source>
        <strain evidence="1 2">San Diego</strain>
    </source>
</reference>
<evidence type="ECO:0000313" key="2">
    <source>
        <dbReference type="Proteomes" id="UP000318571"/>
    </source>
</evidence>
<name>A0A553N8F0_TIGCA</name>
<dbReference type="EMBL" id="VCGU01000459">
    <property type="protein sequence ID" value="TRY61695.1"/>
    <property type="molecule type" value="Genomic_DNA"/>
</dbReference>
<sequence length="199" mass="22986">MESGETPTKDIITRAFPTAASIKKAIAQFNGEDNDLHYLRFGRSGEKTTGKIPIISEFLMRPGKRSMKGFLTRPTRKGQVSDFLTRPGKRNVRSDYFLVRPTRNDEGLDRIIRQDWSNFLSRPTKRGSMASFLSRPTRSDSMAHFLSRPTKRDQISNFWTRPNRGGVSSFLTRPGRSQENFMEIPSFETDYLFYEDKED</sequence>
<accession>A0A553N8F0</accession>
<evidence type="ECO:0000313" key="1">
    <source>
        <dbReference type="EMBL" id="TRY61695.1"/>
    </source>
</evidence>
<comment type="caution">
    <text evidence="1">The sequence shown here is derived from an EMBL/GenBank/DDBJ whole genome shotgun (WGS) entry which is preliminary data.</text>
</comment>
<gene>
    <name evidence="1" type="ORF">TCAL_14974</name>
</gene>
<protein>
    <submittedName>
        <fullName evidence="1">Uncharacterized protein</fullName>
    </submittedName>
</protein>
<dbReference type="AlphaFoldDB" id="A0A553N8F0"/>